<dbReference type="Proteomes" id="UP000717696">
    <property type="component" value="Unassembled WGS sequence"/>
</dbReference>
<evidence type="ECO:0000256" key="1">
    <source>
        <dbReference type="SAM" id="Phobius"/>
    </source>
</evidence>
<evidence type="ECO:0000313" key="3">
    <source>
        <dbReference type="Proteomes" id="UP000717696"/>
    </source>
</evidence>
<accession>A0A9P9F4Z8</accession>
<gene>
    <name evidence="2" type="ORF">B0J13DRAFT_212021</name>
</gene>
<reference evidence="2" key="1">
    <citation type="journal article" date="2021" name="Nat. Commun.">
        <title>Genetic determinants of endophytism in the Arabidopsis root mycobiome.</title>
        <authorList>
            <person name="Mesny F."/>
            <person name="Miyauchi S."/>
            <person name="Thiergart T."/>
            <person name="Pickel B."/>
            <person name="Atanasova L."/>
            <person name="Karlsson M."/>
            <person name="Huettel B."/>
            <person name="Barry K.W."/>
            <person name="Haridas S."/>
            <person name="Chen C."/>
            <person name="Bauer D."/>
            <person name="Andreopoulos W."/>
            <person name="Pangilinan J."/>
            <person name="LaButti K."/>
            <person name="Riley R."/>
            <person name="Lipzen A."/>
            <person name="Clum A."/>
            <person name="Drula E."/>
            <person name="Henrissat B."/>
            <person name="Kohler A."/>
            <person name="Grigoriev I.V."/>
            <person name="Martin F.M."/>
            <person name="Hacquard S."/>
        </authorList>
    </citation>
    <scope>NUCLEOTIDE SEQUENCE</scope>
    <source>
        <strain evidence="2">MPI-CAGE-AT-0021</strain>
    </source>
</reference>
<keyword evidence="1" id="KW-0812">Transmembrane</keyword>
<keyword evidence="1" id="KW-1133">Transmembrane helix</keyword>
<keyword evidence="3" id="KW-1185">Reference proteome</keyword>
<dbReference type="AlphaFoldDB" id="A0A9P9F4Z8"/>
<dbReference type="EMBL" id="JAGMUU010000004">
    <property type="protein sequence ID" value="KAH7154885.1"/>
    <property type="molecule type" value="Genomic_DNA"/>
</dbReference>
<sequence>MRLAPRSRMVRVPGYPCATVLLGLTYTQFLTTASERIKVSFATVASLYPHWSIIFIPFRAGGFARRGPRALSSTWPPMYPTIAHATIRSIPVVHRWLHHVPGKPPWPRIKKQISWR</sequence>
<evidence type="ECO:0000313" key="2">
    <source>
        <dbReference type="EMBL" id="KAH7154885.1"/>
    </source>
</evidence>
<comment type="caution">
    <text evidence="2">The sequence shown here is derived from an EMBL/GenBank/DDBJ whole genome shotgun (WGS) entry which is preliminary data.</text>
</comment>
<protein>
    <submittedName>
        <fullName evidence="2">Uncharacterized protein</fullName>
    </submittedName>
</protein>
<name>A0A9P9F4Z8_9HYPO</name>
<proteinExistence type="predicted"/>
<organism evidence="2 3">
    <name type="scientific">Dactylonectria estremocensis</name>
    <dbReference type="NCBI Taxonomy" id="1079267"/>
    <lineage>
        <taxon>Eukaryota</taxon>
        <taxon>Fungi</taxon>
        <taxon>Dikarya</taxon>
        <taxon>Ascomycota</taxon>
        <taxon>Pezizomycotina</taxon>
        <taxon>Sordariomycetes</taxon>
        <taxon>Hypocreomycetidae</taxon>
        <taxon>Hypocreales</taxon>
        <taxon>Nectriaceae</taxon>
        <taxon>Dactylonectria</taxon>
    </lineage>
</organism>
<keyword evidence="1" id="KW-0472">Membrane</keyword>
<feature type="transmembrane region" description="Helical" evidence="1">
    <location>
        <begin position="12"/>
        <end position="31"/>
    </location>
</feature>
<feature type="transmembrane region" description="Helical" evidence="1">
    <location>
        <begin position="37"/>
        <end position="58"/>
    </location>
</feature>